<dbReference type="EMBL" id="VBQZ03000054">
    <property type="protein sequence ID" value="MXQ89235.1"/>
    <property type="molecule type" value="Genomic_DNA"/>
</dbReference>
<dbReference type="AlphaFoldDB" id="A0A6B0RGW7"/>
<protein>
    <submittedName>
        <fullName evidence="1">Uncharacterized protein</fullName>
    </submittedName>
</protein>
<keyword evidence="2" id="KW-1185">Reference proteome</keyword>
<gene>
    <name evidence="1" type="ORF">E5288_WYG015901</name>
</gene>
<sequence length="83" mass="9021">MPVTSAPCWLANPVPDDRMQSPALETGHAATPDKPCMCDFDVQALFLVTLGPKEDGFRGRFVIVTQSKYGNGLRPGPYITTPK</sequence>
<organism evidence="1 2">
    <name type="scientific">Bos mutus</name>
    <name type="common">wild yak</name>
    <dbReference type="NCBI Taxonomy" id="72004"/>
    <lineage>
        <taxon>Eukaryota</taxon>
        <taxon>Metazoa</taxon>
        <taxon>Chordata</taxon>
        <taxon>Craniata</taxon>
        <taxon>Vertebrata</taxon>
        <taxon>Euteleostomi</taxon>
        <taxon>Mammalia</taxon>
        <taxon>Eutheria</taxon>
        <taxon>Laurasiatheria</taxon>
        <taxon>Artiodactyla</taxon>
        <taxon>Ruminantia</taxon>
        <taxon>Pecora</taxon>
        <taxon>Bovidae</taxon>
        <taxon>Bovinae</taxon>
        <taxon>Bos</taxon>
    </lineage>
</organism>
<accession>A0A6B0RGW7</accession>
<dbReference type="Proteomes" id="UP000322234">
    <property type="component" value="Unassembled WGS sequence"/>
</dbReference>
<evidence type="ECO:0000313" key="1">
    <source>
        <dbReference type="EMBL" id="MXQ89235.1"/>
    </source>
</evidence>
<reference evidence="1" key="1">
    <citation type="submission" date="2019-10" db="EMBL/GenBank/DDBJ databases">
        <title>The sequence and de novo assembly of the wild yak genome.</title>
        <authorList>
            <person name="Liu Y."/>
        </authorList>
    </citation>
    <scope>NUCLEOTIDE SEQUENCE [LARGE SCALE GENOMIC DNA]</scope>
    <source>
        <strain evidence="1">WY2019</strain>
    </source>
</reference>
<name>A0A6B0RGW7_9CETA</name>
<proteinExistence type="predicted"/>
<evidence type="ECO:0000313" key="2">
    <source>
        <dbReference type="Proteomes" id="UP000322234"/>
    </source>
</evidence>
<comment type="caution">
    <text evidence="1">The sequence shown here is derived from an EMBL/GenBank/DDBJ whole genome shotgun (WGS) entry which is preliminary data.</text>
</comment>